<dbReference type="InterPro" id="IPR002569">
    <property type="entry name" value="Met_Sox_Rdtase_MsrA_dom"/>
</dbReference>
<comment type="catalytic activity">
    <reaction evidence="2 4">
        <text>L-methionyl-[protein] + [thioredoxin]-disulfide + H2O = L-methionyl-(S)-S-oxide-[protein] + [thioredoxin]-dithiol</text>
        <dbReference type="Rhea" id="RHEA:14217"/>
        <dbReference type="Rhea" id="RHEA-COMP:10698"/>
        <dbReference type="Rhea" id="RHEA-COMP:10700"/>
        <dbReference type="Rhea" id="RHEA-COMP:12313"/>
        <dbReference type="Rhea" id="RHEA-COMP:12315"/>
        <dbReference type="ChEBI" id="CHEBI:15377"/>
        <dbReference type="ChEBI" id="CHEBI:16044"/>
        <dbReference type="ChEBI" id="CHEBI:29950"/>
        <dbReference type="ChEBI" id="CHEBI:44120"/>
        <dbReference type="ChEBI" id="CHEBI:50058"/>
        <dbReference type="EC" id="1.8.4.11"/>
    </reaction>
</comment>
<dbReference type="HAMAP" id="MF_01401">
    <property type="entry name" value="MsrA"/>
    <property type="match status" value="1"/>
</dbReference>
<dbReference type="EC" id="1.8.4.11" evidence="4"/>
<dbReference type="STRING" id="1798382.A3D77_06295"/>
<dbReference type="InterPro" id="IPR036509">
    <property type="entry name" value="Met_Sox_Rdtase_MsrA_sf"/>
</dbReference>
<dbReference type="Gene3D" id="3.30.1060.10">
    <property type="entry name" value="Peptide methionine sulphoxide reductase MsrA"/>
    <property type="match status" value="1"/>
</dbReference>
<comment type="similarity">
    <text evidence="4">Belongs to the MsrA Met sulfoxide reductase family.</text>
</comment>
<dbReference type="GO" id="GO:0008113">
    <property type="term" value="F:peptide-methionine (S)-S-oxide reductase activity"/>
    <property type="evidence" value="ECO:0007669"/>
    <property type="project" value="UniProtKB-UniRule"/>
</dbReference>
<evidence type="ECO:0000259" key="5">
    <source>
        <dbReference type="Pfam" id="PF01625"/>
    </source>
</evidence>
<sequence length="162" mass="18583">MNKKIKTELATFGAGCFWGVEEIFRELPGVIKTTVGYTGGTVNNPTYEEVCTGTTGHAESVQIEYDPKEVSYEKLLKIFWENHNPMTLNQQGPDHGHQYRSVIFYHNSTQKKVAKESLKELENSHKWKGAIITEIVKASPFWIAEEYHQQYLKKRGLSSCHF</sequence>
<feature type="active site" evidence="4">
    <location>
        <position position="16"/>
    </location>
</feature>
<dbReference type="SUPFAM" id="SSF55068">
    <property type="entry name" value="Peptide methionine sulfoxide reductase"/>
    <property type="match status" value="1"/>
</dbReference>
<evidence type="ECO:0000256" key="3">
    <source>
        <dbReference type="ARBA" id="ARBA00048782"/>
    </source>
</evidence>
<evidence type="ECO:0000256" key="4">
    <source>
        <dbReference type="HAMAP-Rule" id="MF_01401"/>
    </source>
</evidence>
<evidence type="ECO:0000313" key="6">
    <source>
        <dbReference type="EMBL" id="OGG16590.1"/>
    </source>
</evidence>
<name>A0A1F5ZVV5_9BACT</name>
<organism evidence="6 7">
    <name type="scientific">Candidatus Gottesmanbacteria bacterium RIFCSPHIGHO2_02_FULL_39_11</name>
    <dbReference type="NCBI Taxonomy" id="1798382"/>
    <lineage>
        <taxon>Bacteria</taxon>
        <taxon>Candidatus Gottesmaniibacteriota</taxon>
    </lineage>
</organism>
<evidence type="ECO:0000256" key="2">
    <source>
        <dbReference type="ARBA" id="ARBA00047806"/>
    </source>
</evidence>
<dbReference type="NCBIfam" id="TIGR00401">
    <property type="entry name" value="msrA"/>
    <property type="match status" value="1"/>
</dbReference>
<accession>A0A1F5ZVV5</accession>
<dbReference type="PANTHER" id="PTHR43774:SF1">
    <property type="entry name" value="PEPTIDE METHIONINE SULFOXIDE REDUCTASE MSRA 2"/>
    <property type="match status" value="1"/>
</dbReference>
<proteinExistence type="inferred from homology"/>
<feature type="domain" description="Peptide methionine sulphoxide reductase MsrA" evidence="5">
    <location>
        <begin position="10"/>
        <end position="161"/>
    </location>
</feature>
<reference evidence="6 7" key="1">
    <citation type="journal article" date="2016" name="Nat. Commun.">
        <title>Thousands of microbial genomes shed light on interconnected biogeochemical processes in an aquifer system.</title>
        <authorList>
            <person name="Anantharaman K."/>
            <person name="Brown C.T."/>
            <person name="Hug L.A."/>
            <person name="Sharon I."/>
            <person name="Castelle C.J."/>
            <person name="Probst A.J."/>
            <person name="Thomas B.C."/>
            <person name="Singh A."/>
            <person name="Wilkins M.J."/>
            <person name="Karaoz U."/>
            <person name="Brodie E.L."/>
            <person name="Williams K.H."/>
            <person name="Hubbard S.S."/>
            <person name="Banfield J.F."/>
        </authorList>
    </citation>
    <scope>NUCLEOTIDE SEQUENCE [LARGE SCALE GENOMIC DNA]</scope>
</reference>
<evidence type="ECO:0000256" key="1">
    <source>
        <dbReference type="ARBA" id="ARBA00023002"/>
    </source>
</evidence>
<evidence type="ECO:0000313" key="7">
    <source>
        <dbReference type="Proteomes" id="UP000176923"/>
    </source>
</evidence>
<protein>
    <recommendedName>
        <fullName evidence="4">Peptide methionine sulfoxide reductase MsrA</fullName>
        <shortName evidence="4">Protein-methionine-S-oxide reductase</shortName>
        <ecNumber evidence="4">1.8.4.11</ecNumber>
    </recommendedName>
    <alternativeName>
        <fullName evidence="4">Peptide-methionine (S)-S-oxide reductase</fullName>
        <shortName evidence="4">Peptide Met(O) reductase</shortName>
    </alternativeName>
</protein>
<dbReference type="Proteomes" id="UP000176923">
    <property type="component" value="Unassembled WGS sequence"/>
</dbReference>
<dbReference type="GO" id="GO:0033744">
    <property type="term" value="F:L-methionine:thioredoxin-disulfide S-oxidoreductase activity"/>
    <property type="evidence" value="ECO:0007669"/>
    <property type="project" value="RHEA"/>
</dbReference>
<dbReference type="EMBL" id="MFJL01000011">
    <property type="protein sequence ID" value="OGG16590.1"/>
    <property type="molecule type" value="Genomic_DNA"/>
</dbReference>
<gene>
    <name evidence="4" type="primary">msrA</name>
    <name evidence="6" type="ORF">A3D77_06295</name>
</gene>
<comment type="catalytic activity">
    <reaction evidence="3 4">
        <text>[thioredoxin]-disulfide + L-methionine + H2O = L-methionine (S)-S-oxide + [thioredoxin]-dithiol</text>
        <dbReference type="Rhea" id="RHEA:19993"/>
        <dbReference type="Rhea" id="RHEA-COMP:10698"/>
        <dbReference type="Rhea" id="RHEA-COMP:10700"/>
        <dbReference type="ChEBI" id="CHEBI:15377"/>
        <dbReference type="ChEBI" id="CHEBI:29950"/>
        <dbReference type="ChEBI" id="CHEBI:50058"/>
        <dbReference type="ChEBI" id="CHEBI:57844"/>
        <dbReference type="ChEBI" id="CHEBI:58772"/>
        <dbReference type="EC" id="1.8.4.11"/>
    </reaction>
</comment>
<dbReference type="Pfam" id="PF01625">
    <property type="entry name" value="PMSR"/>
    <property type="match status" value="1"/>
</dbReference>
<dbReference type="PANTHER" id="PTHR43774">
    <property type="entry name" value="PEPTIDE METHIONINE SULFOXIDE REDUCTASE"/>
    <property type="match status" value="1"/>
</dbReference>
<dbReference type="AlphaFoldDB" id="A0A1F5ZVV5"/>
<keyword evidence="1 4" id="KW-0560">Oxidoreductase</keyword>
<comment type="caution">
    <text evidence="6">The sequence shown here is derived from an EMBL/GenBank/DDBJ whole genome shotgun (WGS) entry which is preliminary data.</text>
</comment>
<comment type="function">
    <text evidence="4">Has an important function as a repair enzyme for proteins that have been inactivated by oxidation. Catalyzes the reversible oxidation-reduction of methionine sulfoxide in proteins to methionine.</text>
</comment>